<organism evidence="1 2">
    <name type="scientific">Fistulifera solaris</name>
    <name type="common">Oleaginous diatom</name>
    <dbReference type="NCBI Taxonomy" id="1519565"/>
    <lineage>
        <taxon>Eukaryota</taxon>
        <taxon>Sar</taxon>
        <taxon>Stramenopiles</taxon>
        <taxon>Ochrophyta</taxon>
        <taxon>Bacillariophyta</taxon>
        <taxon>Bacillariophyceae</taxon>
        <taxon>Bacillariophycidae</taxon>
        <taxon>Naviculales</taxon>
        <taxon>Naviculaceae</taxon>
        <taxon>Fistulifera</taxon>
    </lineage>
</organism>
<sequence>MPEKPQIRLTVAAQWDDGVVHSSDYAHLPPECGTHAPLLIAAASFCQLYVENALEMGTTIQRMQVTAQSKCNMTRFFRKAYDRDSSDPWKDIDLTAQVEADLPEDDLQWHKDAIVKKYAAREVNDEHFTIEVGIQVDDITDTGAVVPKIKPQVDYNYYEAIANGTDPVEKEQKVVCLWEATKPDVITTTFDGDVTIELSSQENVNIGETPGNHPTPIYAYLYGVLSQFMTSMAMRMASRDMGVEKFTGTLYTILMNGNKNYDDGLDPLVFDINGGKINLDIVGDASADKVRFAFEETQSMTPTYLAASGCIDTNLELTKL</sequence>
<dbReference type="InParanoid" id="A0A1Z5KSQ5"/>
<proteinExistence type="predicted"/>
<name>A0A1Z5KSQ5_FISSO</name>
<reference evidence="1 2" key="1">
    <citation type="journal article" date="2015" name="Plant Cell">
        <title>Oil accumulation by the oleaginous diatom Fistulifera solaris as revealed by the genome and transcriptome.</title>
        <authorList>
            <person name="Tanaka T."/>
            <person name="Maeda Y."/>
            <person name="Veluchamy A."/>
            <person name="Tanaka M."/>
            <person name="Abida H."/>
            <person name="Marechal E."/>
            <person name="Bowler C."/>
            <person name="Muto M."/>
            <person name="Sunaga Y."/>
            <person name="Tanaka M."/>
            <person name="Yoshino T."/>
            <person name="Taniguchi T."/>
            <person name="Fukuda Y."/>
            <person name="Nemoto M."/>
            <person name="Matsumoto M."/>
            <person name="Wong P.S."/>
            <person name="Aburatani S."/>
            <person name="Fujibuchi W."/>
        </authorList>
    </citation>
    <scope>NUCLEOTIDE SEQUENCE [LARGE SCALE GENOMIC DNA]</scope>
    <source>
        <strain evidence="1 2">JPCC DA0580</strain>
    </source>
</reference>
<protein>
    <submittedName>
        <fullName evidence="1">Uncharacterized protein</fullName>
    </submittedName>
</protein>
<evidence type="ECO:0000313" key="2">
    <source>
        <dbReference type="Proteomes" id="UP000198406"/>
    </source>
</evidence>
<dbReference type="Proteomes" id="UP000198406">
    <property type="component" value="Unassembled WGS sequence"/>
</dbReference>
<dbReference type="AlphaFoldDB" id="A0A1Z5KSQ5"/>
<comment type="caution">
    <text evidence="1">The sequence shown here is derived from an EMBL/GenBank/DDBJ whole genome shotgun (WGS) entry which is preliminary data.</text>
</comment>
<gene>
    <name evidence="1" type="ORF">FisN_16Hh221</name>
</gene>
<accession>A0A1Z5KSQ5</accession>
<keyword evidence="2" id="KW-1185">Reference proteome</keyword>
<dbReference type="EMBL" id="BDSP01000289">
    <property type="protein sequence ID" value="GAX29344.1"/>
    <property type="molecule type" value="Genomic_DNA"/>
</dbReference>
<evidence type="ECO:0000313" key="1">
    <source>
        <dbReference type="EMBL" id="GAX29344.1"/>
    </source>
</evidence>